<dbReference type="InterPro" id="IPR019670">
    <property type="entry name" value="DUF2523"/>
</dbReference>
<keyword evidence="1" id="KW-1133">Transmembrane helix</keyword>
<dbReference type="EMBL" id="KM401563">
    <property type="protein sequence ID" value="AJT46621.1"/>
    <property type="molecule type" value="Genomic_DNA"/>
</dbReference>
<evidence type="ECO:0000313" key="3">
    <source>
        <dbReference type="EMBL" id="MBS7673536.1"/>
    </source>
</evidence>
<organism evidence="2">
    <name type="scientific">Vibrio cholerae</name>
    <dbReference type="NCBI Taxonomy" id="666"/>
    <lineage>
        <taxon>Bacteria</taxon>
        <taxon>Pseudomonadati</taxon>
        <taxon>Pseudomonadota</taxon>
        <taxon>Gammaproteobacteria</taxon>
        <taxon>Vibrionales</taxon>
        <taxon>Vibrionaceae</taxon>
        <taxon>Vibrio</taxon>
    </lineage>
</organism>
<proteinExistence type="predicted"/>
<dbReference type="EMBL" id="JAHBND010000443">
    <property type="protein sequence ID" value="MBS7673536.1"/>
    <property type="molecule type" value="Genomic_DNA"/>
</dbReference>
<protein>
    <submittedName>
        <fullName evidence="3">Accessory cholera enterotoxin</fullName>
    </submittedName>
    <submittedName>
        <fullName evidence="2">Ace</fullName>
    </submittedName>
</protein>
<keyword evidence="1" id="KW-0472">Membrane</keyword>
<feature type="transmembrane region" description="Helical" evidence="1">
    <location>
        <begin position="12"/>
        <end position="39"/>
    </location>
</feature>
<reference evidence="2" key="1">
    <citation type="submission" date="2014-08" db="EMBL/GenBank/DDBJ databases">
        <title>Annual summer monitoring of river water.</title>
        <authorList>
            <person name="Pisanov R.V."/>
            <person name="Monakhova E.V."/>
            <person name="Kermanov A.V."/>
            <person name="Ezjova M.I."/>
        </authorList>
    </citation>
    <scope>NUCLEOTIDE SEQUENCE</scope>
    <source>
        <strain evidence="2">RND81</strain>
    </source>
</reference>
<sequence length="97" mass="11478">MMLMMDTLYDWLIDGFTWLVIKLGIMWIESKIFVIQFFWEMSQKVIDMFTIYPLIQQAIDMLPPQYSGFLFFLGLDQALAIVLQALMTRFALRALNL</sequence>
<evidence type="ECO:0000313" key="2">
    <source>
        <dbReference type="EMBL" id="AJT46621.1"/>
    </source>
</evidence>
<accession>A0A0D4CBZ5</accession>
<dbReference type="AlphaFoldDB" id="A0A0D4CBZ5"/>
<evidence type="ECO:0000256" key="1">
    <source>
        <dbReference type="SAM" id="Phobius"/>
    </source>
</evidence>
<keyword evidence="1" id="KW-0812">Transmembrane</keyword>
<dbReference type="Proteomes" id="UP001196338">
    <property type="component" value="Unassembled WGS sequence"/>
</dbReference>
<reference evidence="3" key="3">
    <citation type="submission" date="2023-08" db="EMBL/GenBank/DDBJ databases">
        <title>Vibrio cholerae Outbreaks in Tanzania Exemplify Founder Flush: Simultaneous Increases in Population Size and Genetic Diversity.</title>
        <authorList>
            <person name="Debes A.K."/>
            <person name="Mohammed A."/>
            <person name="Maseke I."/>
            <person name="Almeida M."/>
            <person name="Li S."/>
            <person name="Matimba H."/>
            <person name="Joachim A."/>
            <person name="Mizinduko M."/>
            <person name="Nyanga S."/>
            <person name="Kelly M."/>
            <person name="Kachwamba Y."/>
            <person name="Schaffer A.M."/>
            <person name="Nyanga A.S."/>
            <person name="Mghamba J."/>
            <person name="Mosha F.S."/>
            <person name="Sack D.A."/>
            <person name="Stine O.C."/>
        </authorList>
    </citation>
    <scope>NUCLEOTIDE SEQUENCE</scope>
    <source>
        <strain evidence="3">TDS0091212</strain>
    </source>
</reference>
<dbReference type="Pfam" id="PF10734">
    <property type="entry name" value="DUF2523"/>
    <property type="match status" value="1"/>
</dbReference>
<reference evidence="3" key="2">
    <citation type="submission" date="2021-05" db="EMBL/GenBank/DDBJ databases">
        <authorList>
            <person name="Stine C."/>
        </authorList>
    </citation>
    <scope>NUCLEOTIDE SEQUENCE</scope>
    <source>
        <strain evidence="3">TDS0091212</strain>
    </source>
</reference>
<name>A0A0D4CBZ5_VIBCL</name>
<feature type="transmembrane region" description="Helical" evidence="1">
    <location>
        <begin position="69"/>
        <end position="92"/>
    </location>
</feature>
<gene>
    <name evidence="2" type="primary">ace</name>
    <name evidence="3" type="ORF">KIN13_08870</name>
</gene>
<dbReference type="RefSeq" id="WP_000979342.1">
    <property type="nucleotide sequence ID" value="NZ_AP018677.1"/>
</dbReference>